<protein>
    <recommendedName>
        <fullName evidence="1">Heparin-sulfate lyase N-terminal domain-containing protein</fullName>
    </recommendedName>
</protein>
<dbReference type="Pfam" id="PF16889">
    <property type="entry name" value="Hepar_II_III_N"/>
    <property type="match status" value="1"/>
</dbReference>
<gene>
    <name evidence="2" type="ORF">SDC9_152770</name>
</gene>
<dbReference type="AlphaFoldDB" id="A0A645EWD4"/>
<proteinExistence type="predicted"/>
<comment type="caution">
    <text evidence="2">The sequence shown here is derived from an EMBL/GenBank/DDBJ whole genome shotgun (WGS) entry which is preliminary data.</text>
</comment>
<name>A0A645EWD4_9ZZZZ</name>
<dbReference type="EMBL" id="VSSQ01051421">
    <property type="protein sequence ID" value="MPN05519.1"/>
    <property type="molecule type" value="Genomic_DNA"/>
</dbReference>
<sequence>MEQNFKGFFNCTSQEELFEFKEELLKNNEKECQELLARSQRFVSGEYLFDNAWDMERTHEPVFWQVADIEWSTSPNGDLEWLYMLHRHRFLVDVGLDYLLTEKPDYQEYL</sequence>
<accession>A0A645EWD4</accession>
<dbReference type="InterPro" id="IPR031680">
    <property type="entry name" value="Hepar_II_III_N"/>
</dbReference>
<dbReference type="Gene3D" id="1.50.10.100">
    <property type="entry name" value="Chondroitin AC/alginate lyase"/>
    <property type="match status" value="1"/>
</dbReference>
<evidence type="ECO:0000259" key="1">
    <source>
        <dbReference type="Pfam" id="PF16889"/>
    </source>
</evidence>
<organism evidence="2">
    <name type="scientific">bioreactor metagenome</name>
    <dbReference type="NCBI Taxonomy" id="1076179"/>
    <lineage>
        <taxon>unclassified sequences</taxon>
        <taxon>metagenomes</taxon>
        <taxon>ecological metagenomes</taxon>
    </lineage>
</organism>
<reference evidence="2" key="1">
    <citation type="submission" date="2019-08" db="EMBL/GenBank/DDBJ databases">
        <authorList>
            <person name="Kucharzyk K."/>
            <person name="Murdoch R.W."/>
            <person name="Higgins S."/>
            <person name="Loffler F."/>
        </authorList>
    </citation>
    <scope>NUCLEOTIDE SEQUENCE</scope>
</reference>
<dbReference type="InterPro" id="IPR008929">
    <property type="entry name" value="Chondroitin_lyas"/>
</dbReference>
<feature type="domain" description="Heparin-sulfate lyase N-terminal" evidence="1">
    <location>
        <begin position="37"/>
        <end position="107"/>
    </location>
</feature>
<evidence type="ECO:0000313" key="2">
    <source>
        <dbReference type="EMBL" id="MPN05519.1"/>
    </source>
</evidence>